<sequence length="60" mass="6593">MASWRCANGLSDRVLSFTSMSKTPLRAPAMELGSLPHPNSALDTQLFNYADVHLHGDHIL</sequence>
<dbReference type="AlphaFoldDB" id="Q109H8"/>
<protein>
    <submittedName>
        <fullName evidence="1">Uncharacterized protein</fullName>
    </submittedName>
</protein>
<reference evidence="1" key="1">
    <citation type="journal article" date="2003" name="Science">
        <title>In-depth view of structure, activity, and evolution of rice chromosome 10.</title>
        <authorList>
            <consortium name="Rice Chromosome 10 Sequencing Consortium"/>
        </authorList>
    </citation>
    <scope>NUCLEOTIDE SEQUENCE [LARGE SCALE GENOMIC DNA]</scope>
</reference>
<dbReference type="EMBL" id="DP000086">
    <property type="protein sequence ID" value="ABG66157.1"/>
    <property type="molecule type" value="Genomic_DNA"/>
</dbReference>
<name>Q109H8_ORYSJ</name>
<reference evidence="1" key="3">
    <citation type="submission" date="2006-07" db="EMBL/GenBank/DDBJ databases">
        <authorList>
            <person name="Buell R."/>
        </authorList>
    </citation>
    <scope>NUCLEOTIDE SEQUENCE</scope>
</reference>
<reference evidence="1" key="2">
    <citation type="submission" date="2003-05" db="EMBL/GenBank/DDBJ databases">
        <authorList>
            <person name="Buell C.R."/>
            <person name="Wing R.A."/>
            <person name="McCombie W.R."/>
            <person name="Messing J."/>
            <person name="Yuan Q."/>
            <person name="Ouyang S."/>
        </authorList>
    </citation>
    <scope>NUCLEOTIDE SEQUENCE</scope>
</reference>
<organism evidence="1">
    <name type="scientific">Oryza sativa subsp. japonica</name>
    <name type="common">Rice</name>
    <dbReference type="NCBI Taxonomy" id="39947"/>
    <lineage>
        <taxon>Eukaryota</taxon>
        <taxon>Viridiplantae</taxon>
        <taxon>Streptophyta</taxon>
        <taxon>Embryophyta</taxon>
        <taxon>Tracheophyta</taxon>
        <taxon>Spermatophyta</taxon>
        <taxon>Magnoliopsida</taxon>
        <taxon>Liliopsida</taxon>
        <taxon>Poales</taxon>
        <taxon>Poaceae</taxon>
        <taxon>BOP clade</taxon>
        <taxon>Oryzoideae</taxon>
        <taxon>Oryzeae</taxon>
        <taxon>Oryzinae</taxon>
        <taxon>Oryza</taxon>
        <taxon>Oryza sativa</taxon>
    </lineage>
</organism>
<accession>Q109H8</accession>
<proteinExistence type="predicted"/>
<evidence type="ECO:0000313" key="1">
    <source>
        <dbReference type="EMBL" id="ABG66157.1"/>
    </source>
</evidence>
<gene>
    <name evidence="1" type="ordered locus">LOC_Os10g34694</name>
</gene>